<evidence type="ECO:0000313" key="2">
    <source>
        <dbReference type="EMBL" id="SHL73710.1"/>
    </source>
</evidence>
<dbReference type="RefSeq" id="WP_073444571.1">
    <property type="nucleotide sequence ID" value="NZ_FRBK01000006.1"/>
</dbReference>
<feature type="compositionally biased region" description="Low complexity" evidence="1">
    <location>
        <begin position="126"/>
        <end position="136"/>
    </location>
</feature>
<gene>
    <name evidence="2" type="ORF">SAMN05216268_10624</name>
</gene>
<accession>A0A9X8MT33</accession>
<dbReference type="EMBL" id="FRBK01000006">
    <property type="protein sequence ID" value="SHL73710.1"/>
    <property type="molecule type" value="Genomic_DNA"/>
</dbReference>
<sequence>MPWFALDDGFDTHPKVRKAGNAAAGLFCRMGAHCAKHLTEGLVDSATARDYGSVAQLRKLVDVGMLHPAGHGCGRCPQPEPGGYVLHDYLDYNRSRKQIETARENGRKRQQKGRDRQAEARKRNDSSANRDANAAQNERDLASFCVQNEPHFEEGTAGQGHVSRRDTLQGATAVPSHPIPSSSFRTAAKGSGQLAGISIPEWAQPLVDALSDSNIHLSWRLSTMQWGAVQELINTRGVPFLAEQARRRWNPKDPIKFASLLIQIWCEIPAPSPRKARDGSSNELPPYCGDPDCDEVTRTRDVEHANGIRSLTPCPVCHPSRKENRAA</sequence>
<protein>
    <submittedName>
        <fullName evidence="2">Uncharacterized protein</fullName>
    </submittedName>
</protein>
<feature type="compositionally biased region" description="Basic and acidic residues" evidence="1">
    <location>
        <begin position="100"/>
        <end position="125"/>
    </location>
</feature>
<organism evidence="2 3">
    <name type="scientific">Streptomyces yunnanensis</name>
    <dbReference type="NCBI Taxonomy" id="156453"/>
    <lineage>
        <taxon>Bacteria</taxon>
        <taxon>Bacillati</taxon>
        <taxon>Actinomycetota</taxon>
        <taxon>Actinomycetes</taxon>
        <taxon>Kitasatosporales</taxon>
        <taxon>Streptomycetaceae</taxon>
        <taxon>Streptomyces</taxon>
    </lineage>
</organism>
<evidence type="ECO:0000256" key="1">
    <source>
        <dbReference type="SAM" id="MobiDB-lite"/>
    </source>
</evidence>
<proteinExistence type="predicted"/>
<comment type="caution">
    <text evidence="2">The sequence shown here is derived from an EMBL/GenBank/DDBJ whole genome shotgun (WGS) entry which is preliminary data.</text>
</comment>
<feature type="region of interest" description="Disordered" evidence="1">
    <location>
        <begin position="272"/>
        <end position="292"/>
    </location>
</feature>
<dbReference type="AlphaFoldDB" id="A0A9X8MT33"/>
<feature type="region of interest" description="Disordered" evidence="1">
    <location>
        <begin position="100"/>
        <end position="136"/>
    </location>
</feature>
<dbReference type="Proteomes" id="UP000184388">
    <property type="component" value="Unassembled WGS sequence"/>
</dbReference>
<name>A0A9X8MT33_9ACTN</name>
<evidence type="ECO:0000313" key="3">
    <source>
        <dbReference type="Proteomes" id="UP000184388"/>
    </source>
</evidence>
<reference evidence="3" key="1">
    <citation type="submission" date="2016-11" db="EMBL/GenBank/DDBJ databases">
        <authorList>
            <person name="Jaros S."/>
            <person name="Januszkiewicz K."/>
            <person name="Wedrychowicz H."/>
        </authorList>
    </citation>
    <scope>NUCLEOTIDE SEQUENCE [LARGE SCALE GENOMIC DNA]</scope>
    <source>
        <strain evidence="3">CGMCC 4.3555</strain>
    </source>
</reference>